<accession>A0A7Y2E7G1</accession>
<name>A0A7Y2E7G1_UNCEI</name>
<feature type="non-terminal residue" evidence="1">
    <location>
        <position position="67"/>
    </location>
</feature>
<dbReference type="Proteomes" id="UP000547674">
    <property type="component" value="Unassembled WGS sequence"/>
</dbReference>
<comment type="caution">
    <text evidence="1">The sequence shown here is derived from an EMBL/GenBank/DDBJ whole genome shotgun (WGS) entry which is preliminary data.</text>
</comment>
<gene>
    <name evidence="1" type="ORF">HKN21_07380</name>
</gene>
<evidence type="ECO:0000313" key="1">
    <source>
        <dbReference type="EMBL" id="NNF06566.1"/>
    </source>
</evidence>
<reference evidence="1 2" key="1">
    <citation type="submission" date="2020-03" db="EMBL/GenBank/DDBJ databases">
        <title>Metabolic flexibility allows generalist bacteria to become dominant in a frequently disturbed ecosystem.</title>
        <authorList>
            <person name="Chen Y.-J."/>
            <person name="Leung P.M."/>
            <person name="Bay S.K."/>
            <person name="Hugenholtz P."/>
            <person name="Kessler A.J."/>
            <person name="Shelley G."/>
            <person name="Waite D.W."/>
            <person name="Cook P.L."/>
            <person name="Greening C."/>
        </authorList>
    </citation>
    <scope>NUCLEOTIDE SEQUENCE [LARGE SCALE GENOMIC DNA]</scope>
    <source>
        <strain evidence="1">SS_bin_28</strain>
    </source>
</reference>
<dbReference type="AlphaFoldDB" id="A0A7Y2E7G1"/>
<dbReference type="EMBL" id="JABDJR010000287">
    <property type="protein sequence ID" value="NNF06566.1"/>
    <property type="molecule type" value="Genomic_DNA"/>
</dbReference>
<evidence type="ECO:0000313" key="2">
    <source>
        <dbReference type="Proteomes" id="UP000547674"/>
    </source>
</evidence>
<organism evidence="1 2">
    <name type="scientific">Eiseniibacteriota bacterium</name>
    <dbReference type="NCBI Taxonomy" id="2212470"/>
    <lineage>
        <taxon>Bacteria</taxon>
        <taxon>Candidatus Eiseniibacteriota</taxon>
    </lineage>
</organism>
<proteinExistence type="predicted"/>
<sequence length="67" mass="7085">MNSSALILIAIVLSLAMGCTGRGEKAGDQYGTTSERTLVGQVLLRPGEGRRGLELHVEMQSPDESAI</sequence>
<protein>
    <submittedName>
        <fullName evidence="1">Uncharacterized protein</fullName>
    </submittedName>
</protein>